<reference evidence="5 6" key="1">
    <citation type="submission" date="2018-08" db="EMBL/GenBank/DDBJ databases">
        <title>A genome reference for cultivated species of the human gut microbiota.</title>
        <authorList>
            <person name="Zou Y."/>
            <person name="Xue W."/>
            <person name="Luo G."/>
        </authorList>
    </citation>
    <scope>NUCLEOTIDE SEQUENCE [LARGE SCALE GENOMIC DNA]</scope>
    <source>
        <strain evidence="5 6">OF01-2LB</strain>
    </source>
</reference>
<dbReference type="EMBL" id="QVEV01000031">
    <property type="protein sequence ID" value="RGC12426.1"/>
    <property type="molecule type" value="Genomic_DNA"/>
</dbReference>
<dbReference type="RefSeq" id="WP_117444223.1">
    <property type="nucleotide sequence ID" value="NZ_JAJFEO010000024.1"/>
</dbReference>
<evidence type="ECO:0000313" key="6">
    <source>
        <dbReference type="Proteomes" id="UP000260025"/>
    </source>
</evidence>
<dbReference type="GO" id="GO:0003677">
    <property type="term" value="F:DNA binding"/>
    <property type="evidence" value="ECO:0007669"/>
    <property type="project" value="UniProtKB-KW"/>
</dbReference>
<dbReference type="InterPro" id="IPR002577">
    <property type="entry name" value="HTH_HxlR"/>
</dbReference>
<dbReference type="OrthoDB" id="9791143at2"/>
<dbReference type="InterPro" id="IPR036388">
    <property type="entry name" value="WH-like_DNA-bd_sf"/>
</dbReference>
<dbReference type="SUPFAM" id="SSF46785">
    <property type="entry name" value="Winged helix' DNA-binding domain"/>
    <property type="match status" value="1"/>
</dbReference>
<proteinExistence type="predicted"/>
<dbReference type="PROSITE" id="PS51118">
    <property type="entry name" value="HTH_HXLR"/>
    <property type="match status" value="1"/>
</dbReference>
<accession>A0A3E2VP03</accession>
<keyword evidence="3" id="KW-0804">Transcription</keyword>
<dbReference type="Gene3D" id="1.10.10.10">
    <property type="entry name" value="Winged helix-like DNA-binding domain superfamily/Winged helix DNA-binding domain"/>
    <property type="match status" value="1"/>
</dbReference>
<dbReference type="PANTHER" id="PTHR33204:SF29">
    <property type="entry name" value="TRANSCRIPTIONAL REGULATOR"/>
    <property type="match status" value="1"/>
</dbReference>
<dbReference type="AlphaFoldDB" id="A0A3E2VP03"/>
<evidence type="ECO:0000256" key="2">
    <source>
        <dbReference type="ARBA" id="ARBA00023125"/>
    </source>
</evidence>
<comment type="caution">
    <text evidence="5">The sequence shown here is derived from an EMBL/GenBank/DDBJ whole genome shotgun (WGS) entry which is preliminary data.</text>
</comment>
<keyword evidence="2" id="KW-0238">DNA-binding</keyword>
<dbReference type="Proteomes" id="UP000260025">
    <property type="component" value="Unassembled WGS sequence"/>
</dbReference>
<evidence type="ECO:0000256" key="3">
    <source>
        <dbReference type="ARBA" id="ARBA00023163"/>
    </source>
</evidence>
<dbReference type="InterPro" id="IPR036390">
    <property type="entry name" value="WH_DNA-bd_sf"/>
</dbReference>
<evidence type="ECO:0000313" key="5">
    <source>
        <dbReference type="EMBL" id="RGC12426.1"/>
    </source>
</evidence>
<protein>
    <submittedName>
        <fullName evidence="5">Transcriptional regulator</fullName>
    </submittedName>
</protein>
<keyword evidence="1" id="KW-0805">Transcription regulation</keyword>
<feature type="domain" description="HTH hxlR-type" evidence="4">
    <location>
        <begin position="9"/>
        <end position="107"/>
    </location>
</feature>
<name>A0A3E2VP03_CLOIN</name>
<dbReference type="Pfam" id="PF01638">
    <property type="entry name" value="HxlR"/>
    <property type="match status" value="1"/>
</dbReference>
<sequence length="111" mass="12853">MKIRTEYTCPLELTHDITKGKWKPMILWQLGKGTHSLSVLKKEIRGISQKMLIEQLKELTLCGMVEKHSYDGYPLHVDYSLTRRGRKMLEAIEIMQSIGIEIMQEDACTDT</sequence>
<evidence type="ECO:0000259" key="4">
    <source>
        <dbReference type="PROSITE" id="PS51118"/>
    </source>
</evidence>
<gene>
    <name evidence="5" type="ORF">DXA38_17020</name>
</gene>
<organism evidence="5 6">
    <name type="scientific">Clostridium innocuum</name>
    <dbReference type="NCBI Taxonomy" id="1522"/>
    <lineage>
        <taxon>Bacteria</taxon>
        <taxon>Bacillati</taxon>
        <taxon>Bacillota</taxon>
        <taxon>Clostridia</taxon>
        <taxon>Eubacteriales</taxon>
        <taxon>Clostridiaceae</taxon>
        <taxon>Clostridium</taxon>
    </lineage>
</organism>
<evidence type="ECO:0000256" key="1">
    <source>
        <dbReference type="ARBA" id="ARBA00023015"/>
    </source>
</evidence>
<dbReference type="PANTHER" id="PTHR33204">
    <property type="entry name" value="TRANSCRIPTIONAL REGULATOR, MARR FAMILY"/>
    <property type="match status" value="1"/>
</dbReference>